<dbReference type="InterPro" id="IPR032710">
    <property type="entry name" value="NTF2-like_dom_sf"/>
</dbReference>
<proteinExistence type="predicted"/>
<evidence type="ECO:0008006" key="3">
    <source>
        <dbReference type="Google" id="ProtNLM"/>
    </source>
</evidence>
<reference evidence="1 2" key="1">
    <citation type="submission" date="2017-02" db="EMBL/GenBank/DDBJ databases">
        <title>Draft genome sequence of Moraxella porci CCUG 54912T type strain.</title>
        <authorList>
            <person name="Salva-Serra F."/>
            <person name="Engstrom-Jakobsson H."/>
            <person name="Thorell K."/>
            <person name="Jaen-Luchoro D."/>
            <person name="Gonzales-Siles L."/>
            <person name="Karlsson R."/>
            <person name="Yazdan S."/>
            <person name="Boulund F."/>
            <person name="Johnning A."/>
            <person name="Engstrand L."/>
            <person name="Kristiansson E."/>
            <person name="Moore E."/>
        </authorList>
    </citation>
    <scope>NUCLEOTIDE SEQUENCE [LARGE SCALE GENOMIC DNA]</scope>
    <source>
        <strain evidence="1 2">CCUG 54912</strain>
    </source>
</reference>
<sequence length="65" mass="7343">MQYTKTHQVLAHGDFALAVSEGTFAGKPTAFYDLFRVENGKIAEHWDVIETIAEPSTWQNQNGKF</sequence>
<name>A0A1T0CR26_9GAMM</name>
<evidence type="ECO:0000313" key="1">
    <source>
        <dbReference type="EMBL" id="OOS24796.1"/>
    </source>
</evidence>
<organism evidence="1 2">
    <name type="scientific">Moraxella porci DSM 25326</name>
    <dbReference type="NCBI Taxonomy" id="573983"/>
    <lineage>
        <taxon>Bacteria</taxon>
        <taxon>Pseudomonadati</taxon>
        <taxon>Pseudomonadota</taxon>
        <taxon>Gammaproteobacteria</taxon>
        <taxon>Moraxellales</taxon>
        <taxon>Moraxellaceae</taxon>
        <taxon>Moraxella</taxon>
    </lineage>
</organism>
<dbReference type="SUPFAM" id="SSF54427">
    <property type="entry name" value="NTF2-like"/>
    <property type="match status" value="1"/>
</dbReference>
<keyword evidence="2" id="KW-1185">Reference proteome</keyword>
<comment type="caution">
    <text evidence="1">The sequence shown here is derived from an EMBL/GenBank/DDBJ whole genome shotgun (WGS) entry which is preliminary data.</text>
</comment>
<dbReference type="Proteomes" id="UP000190683">
    <property type="component" value="Unassembled WGS sequence"/>
</dbReference>
<gene>
    <name evidence="1" type="ORF">B0681_06610</name>
</gene>
<evidence type="ECO:0000313" key="2">
    <source>
        <dbReference type="Proteomes" id="UP000190683"/>
    </source>
</evidence>
<dbReference type="Gene3D" id="3.10.450.50">
    <property type="match status" value="1"/>
</dbReference>
<dbReference type="STRING" id="573983.B0681_06610"/>
<dbReference type="AlphaFoldDB" id="A0A1T0CR26"/>
<dbReference type="EMBL" id="MUYV01000007">
    <property type="protein sequence ID" value="OOS24796.1"/>
    <property type="molecule type" value="Genomic_DNA"/>
</dbReference>
<protein>
    <recommendedName>
        <fullName evidence="3">SnoaL-like domain-containing protein</fullName>
    </recommendedName>
</protein>
<accession>A0A1T0CR26</accession>